<name>A0AAV9W2B5_9PEZI</name>
<feature type="compositionally biased region" description="Low complexity" evidence="2">
    <location>
        <begin position="254"/>
        <end position="267"/>
    </location>
</feature>
<feature type="compositionally biased region" description="Low complexity" evidence="2">
    <location>
        <begin position="212"/>
        <end position="244"/>
    </location>
</feature>
<dbReference type="GO" id="GO:0071169">
    <property type="term" value="P:establishment of protein localization to chromatin"/>
    <property type="evidence" value="ECO:0007669"/>
    <property type="project" value="TreeGrafter"/>
</dbReference>
<feature type="compositionally biased region" description="Polar residues" evidence="2">
    <location>
        <begin position="418"/>
        <end position="432"/>
    </location>
</feature>
<dbReference type="CDD" id="cd23958">
    <property type="entry name" value="SCC2"/>
    <property type="match status" value="1"/>
</dbReference>
<feature type="domain" description="Sister chromatid cohesion C-terminal" evidence="3">
    <location>
        <begin position="1765"/>
        <end position="1946"/>
    </location>
</feature>
<dbReference type="Gene3D" id="1.25.10.10">
    <property type="entry name" value="Leucine-rich Repeat Variant"/>
    <property type="match status" value="2"/>
</dbReference>
<dbReference type="GO" id="GO:0034087">
    <property type="term" value="P:establishment of mitotic sister chromatid cohesion"/>
    <property type="evidence" value="ECO:0007669"/>
    <property type="project" value="TreeGrafter"/>
</dbReference>
<evidence type="ECO:0000256" key="2">
    <source>
        <dbReference type="SAM" id="MobiDB-lite"/>
    </source>
</evidence>
<feature type="region of interest" description="Disordered" evidence="2">
    <location>
        <begin position="493"/>
        <end position="535"/>
    </location>
</feature>
<dbReference type="SUPFAM" id="SSF48371">
    <property type="entry name" value="ARM repeat"/>
    <property type="match status" value="1"/>
</dbReference>
<dbReference type="GO" id="GO:1990414">
    <property type="term" value="P:replication-born double-strand break repair via sister chromatid exchange"/>
    <property type="evidence" value="ECO:0007669"/>
    <property type="project" value="TreeGrafter"/>
</dbReference>
<feature type="compositionally biased region" description="Gly residues" evidence="2">
    <location>
        <begin position="124"/>
        <end position="156"/>
    </location>
</feature>
<evidence type="ECO:0000256" key="1">
    <source>
        <dbReference type="RuleBase" id="RU364107"/>
    </source>
</evidence>
<dbReference type="InterPro" id="IPR033031">
    <property type="entry name" value="Scc2/Nipped-B"/>
</dbReference>
<dbReference type="InterPro" id="IPR016024">
    <property type="entry name" value="ARM-type_fold"/>
</dbReference>
<evidence type="ECO:0000313" key="4">
    <source>
        <dbReference type="EMBL" id="KAK6499881.1"/>
    </source>
</evidence>
<comment type="subcellular location">
    <subcellularLocation>
        <location evidence="1">Nucleus</location>
    </subcellularLocation>
</comment>
<feature type="compositionally biased region" description="Low complexity" evidence="2">
    <location>
        <begin position="180"/>
        <end position="205"/>
    </location>
</feature>
<dbReference type="PANTHER" id="PTHR21704:SF18">
    <property type="entry name" value="NIPPED-B-LIKE PROTEIN"/>
    <property type="match status" value="1"/>
</dbReference>
<feature type="compositionally biased region" description="Polar residues" evidence="2">
    <location>
        <begin position="924"/>
        <end position="933"/>
    </location>
</feature>
<accession>A0AAV9W2B5</accession>
<comment type="similarity">
    <text evidence="1">Belongs to the SCC2/Nipped-B family.</text>
</comment>
<dbReference type="InterPro" id="IPR011989">
    <property type="entry name" value="ARM-like"/>
</dbReference>
<dbReference type="GO" id="GO:0140588">
    <property type="term" value="P:chromatin looping"/>
    <property type="evidence" value="ECO:0007669"/>
    <property type="project" value="InterPro"/>
</dbReference>
<organism evidence="4 5">
    <name type="scientific">Arthrobotrys musiformis</name>
    <dbReference type="NCBI Taxonomy" id="47236"/>
    <lineage>
        <taxon>Eukaryota</taxon>
        <taxon>Fungi</taxon>
        <taxon>Dikarya</taxon>
        <taxon>Ascomycota</taxon>
        <taxon>Pezizomycotina</taxon>
        <taxon>Orbiliomycetes</taxon>
        <taxon>Orbiliales</taxon>
        <taxon>Orbiliaceae</taxon>
        <taxon>Arthrobotrys</taxon>
    </lineage>
</organism>
<dbReference type="PANTHER" id="PTHR21704">
    <property type="entry name" value="NIPPED-B-LIKE PROTEIN DELANGIN SCC2-RELATED"/>
    <property type="match status" value="1"/>
</dbReference>
<feature type="compositionally biased region" description="Basic residues" evidence="2">
    <location>
        <begin position="2110"/>
        <end position="2121"/>
    </location>
</feature>
<dbReference type="Proteomes" id="UP001370758">
    <property type="component" value="Unassembled WGS sequence"/>
</dbReference>
<dbReference type="Pfam" id="PF20168">
    <property type="entry name" value="PDS5"/>
    <property type="match status" value="1"/>
</dbReference>
<dbReference type="GO" id="GO:0090694">
    <property type="term" value="C:Scc2-Scc4 cohesin loading complex"/>
    <property type="evidence" value="ECO:0007669"/>
    <property type="project" value="TreeGrafter"/>
</dbReference>
<proteinExistence type="inferred from homology"/>
<dbReference type="EMBL" id="JAVHJL010000007">
    <property type="protein sequence ID" value="KAK6499881.1"/>
    <property type="molecule type" value="Genomic_DNA"/>
</dbReference>
<sequence length="2154" mass="235959">MDGYNPGYHGYSQQQLYGSGSGGGSGGSGGGSGRHHPPGAAQGTPHHHLQHGHNTIAPTQPAQQGFYGSQHSGYSYNFNYIPPSPSQYSPPSASRSHHNHNHHQNHHNNHRHMHPSGSGSVSGSSGGGGGAGTEAGGGAAGGGVGGSGSRGGGGGYAPQSYGAPPPMASQQQQHHHQNHRQQYSPASAAAANNYSSSASTSSSPRYSHHSNHNPSNSYSNPYSTSHQHQHQPQHQPSYYQSRSQASPHQHRQNSYPSHSSSAAASGSVYTPATQSASSSSRGIQAPTTIEEALQYTPLASIQPFHGHIIPIPTIDASALAAKSEQVGRKLLKDFNKLDPMSKRFRTATSDISGYINNTIEKKGLQLEFKKSKLGSPLSNGNATKASVEDLLQNSGLGTFETAVLHKLPAYNQKPSKRTPLSTLEDSQQSLNQPSTLPPKVKTPSKPPKANKHTPSTHHQQPPPAQSQSQAPPATAAVQVPRSNFYIEIPPVSSLSTSQSNINGYDRALTPGKSHQERDTTPTNKAKSQPPDHHPTGQLLAAIVLPPPKEGFTPADYTTHGEADARILISNNFKSRKRRKLGDQDENETQIASVDTRAKAESAINNLQALLIRVFEDEDNLQPDTSGNVLATSSGSFIPPGAIGYSAEATGQCLSVGTQVKLDHAIRQVNVYNRLDRMDLDDLLRLLKTCDNTLKAAENLDIRVGEDVGEPSEAGGPVSEWDRKIAFAENSLKACRTILRVMNGARPEKQLYPEELLTSIHNVVKNLLEGSIVPLIALRSDREDAFKAIMSKKKLLRDLLQDTTKIMKLLTQLISNQEVTEDFLIKMIYTSVTLVFIDNATSDKDSVFGVKKVENLRLAAMNVLAKIFARYPDQGDGIINEVLSNLERLPMGRQSAKNFQIPGNESIQLISAFMMNLVQSAGTYQERTSASNSRDAVDSDADMANGESENGTSKDGPHFRDAETIVMKLEETIMRSMRTAQEKTAYVTSYIVNRALTTAKSSDSSNSRNLLDLMVEDFLEVLDNPEWPAAELFLKIICIKMIHTVDDPKASVPAKSAALEVLGKLGSKISSLFSHLKKIHGDRNPSSSTIDGILTGITDTYIEYHTNTDGKAGHELKEERDAVFRKMILWKGPFRMILEHLWDKDLKEDADNLQTAWGFFASVWASRLVSGFQQTQEVDASLASDIAHISDNLHKMIKEKAWYDEDDERHAYKDNVPTPMQIRQAYLLIILAGDFCSHRLLILARLIYSIGGDQTSARSKGLKALMNIVEQDTSILEDKGLIPTLLDRCKDASPSVRDSALDIIGKCLNLKPELEPRVLPTICTRAHDMNIPLRKRAIKLLREIYPNTNFPEHKVDIAKCLLMRVVDHEAAVAEQARKSFEDLWINQHYPQLKDGEDGELSLRGKVIIRERVGIITQVAITNEKLDAPLSTLIQFFLDPENKQVEQNSKVCRLMVQALFDDLVDSTGNDEDKLRRQSIMRTLVVFARASASLFRVDQLDILKPYIKNLSSTDDMAIYRSAIVIFRCVLPGLSAAHSKFLEDVATALLSNVSKLPMTELQEAIFCLSEINKSYDISGRLIAVFCSSFNILKPYFTADTSKLDAQVLRKISRLICIVGLVGNYCPLERYSKEIRLRLAKGNVTFKTPSVSEFIVDTMLRFANENADPSVRKAALEAVGNVAKTHPEQYMRPAVTGAFEAVFRSDQKDFKSLVLKSLFDFLSAEERSSEEALKKGKAPAASKESVANADYDPGRLTGASTATSRDGVSTALAQTFLHYIVTIALGSVDDYGYAAVELTGSVLRQGLVHPKECTPALVALMTCPDARIENVAKRELKTLAQKHESIVERAYMEGFRLAFKYQLEVVGSEDGADSATYTSKLANLYALTVASRKVKKKFLTNLLSAVHFDPNKLQVSAIPSHLTYARFVLQNLAYFDYVALEDVHQVALGLEKLVGELGTIIVHQIETDILQISLGSTEPTKPIDPIVKKRLCMGSVIANMCWNTRTYLRKLYGAAAEVTSKKVKNPKEAIKAPTRIAGMGGRSLWDEMGELISTLDSDVGMDNQFREFVELLTVDNEFKRLGDHDDDEELFGVGGRDDDDDDDGPGGGGNDAPGHRGRGRPRKRKTGLTPPPHNKPAKRRKKKGDGSPADDGGADDGDD</sequence>
<keyword evidence="1" id="KW-0131">Cell cycle</keyword>
<evidence type="ECO:0000259" key="3">
    <source>
        <dbReference type="Pfam" id="PF12830"/>
    </source>
</evidence>
<keyword evidence="1" id="KW-0539">Nucleus</keyword>
<protein>
    <recommendedName>
        <fullName evidence="1">Sister chromatid cohesion protein</fullName>
    </recommendedName>
</protein>
<keyword evidence="5" id="KW-1185">Reference proteome</keyword>
<feature type="region of interest" description="Disordered" evidence="2">
    <location>
        <begin position="2078"/>
        <end position="2154"/>
    </location>
</feature>
<dbReference type="GO" id="GO:0061775">
    <property type="term" value="F:cohesin loader activity"/>
    <property type="evidence" value="ECO:0007669"/>
    <property type="project" value="InterPro"/>
</dbReference>
<dbReference type="GO" id="GO:0010468">
    <property type="term" value="P:regulation of gene expression"/>
    <property type="evidence" value="ECO:0007669"/>
    <property type="project" value="InterPro"/>
</dbReference>
<feature type="compositionally biased region" description="Polar residues" evidence="2">
    <location>
        <begin position="493"/>
        <end position="502"/>
    </location>
</feature>
<evidence type="ECO:0000313" key="5">
    <source>
        <dbReference type="Proteomes" id="UP001370758"/>
    </source>
</evidence>
<feature type="compositionally biased region" description="Basic residues" evidence="2">
    <location>
        <begin position="95"/>
        <end position="114"/>
    </location>
</feature>
<feature type="region of interest" description="Disordered" evidence="2">
    <location>
        <begin position="924"/>
        <end position="960"/>
    </location>
</feature>
<feature type="compositionally biased region" description="Gly residues" evidence="2">
    <location>
        <begin position="19"/>
        <end position="32"/>
    </location>
</feature>
<dbReference type="Pfam" id="PF12830">
    <property type="entry name" value="Nipped-B_C"/>
    <property type="match status" value="1"/>
</dbReference>
<feature type="compositionally biased region" description="Polar residues" evidence="2">
    <location>
        <begin position="268"/>
        <end position="283"/>
    </location>
</feature>
<feature type="compositionally biased region" description="Low complexity" evidence="2">
    <location>
        <begin position="433"/>
        <end position="443"/>
    </location>
</feature>
<feature type="compositionally biased region" description="Polar residues" evidence="2">
    <location>
        <begin position="52"/>
        <end position="78"/>
    </location>
</feature>
<keyword evidence="1" id="KW-0677">Repeat</keyword>
<gene>
    <name evidence="4" type="primary">SCC2</name>
    <name evidence="4" type="ORF">TWF481_010238</name>
</gene>
<feature type="region of interest" description="Disordered" evidence="2">
    <location>
        <begin position="410"/>
        <end position="476"/>
    </location>
</feature>
<feature type="compositionally biased region" description="Low complexity" evidence="2">
    <location>
        <begin position="456"/>
        <end position="476"/>
    </location>
</feature>
<feature type="region of interest" description="Disordered" evidence="2">
    <location>
        <begin position="1"/>
        <end position="283"/>
    </location>
</feature>
<dbReference type="GO" id="GO:0003682">
    <property type="term" value="F:chromatin binding"/>
    <property type="evidence" value="ECO:0007669"/>
    <property type="project" value="TreeGrafter"/>
</dbReference>
<reference evidence="4 5" key="1">
    <citation type="submission" date="2023-08" db="EMBL/GenBank/DDBJ databases">
        <authorList>
            <person name="Palmer J.M."/>
        </authorList>
    </citation>
    <scope>NUCLEOTIDE SEQUENCE [LARGE SCALE GENOMIC DNA]</scope>
    <source>
        <strain evidence="4 5">TWF481</strain>
    </source>
</reference>
<dbReference type="InterPro" id="IPR024986">
    <property type="entry name" value="Nipped-B_C"/>
</dbReference>
<comment type="caution">
    <text evidence="4">The sequence shown here is derived from an EMBL/GenBank/DDBJ whole genome shotgun (WGS) entry which is preliminary data.</text>
</comment>